<dbReference type="PROSITE" id="PS50943">
    <property type="entry name" value="HTH_CROC1"/>
    <property type="match status" value="1"/>
</dbReference>
<dbReference type="EMBL" id="SACR01000007">
    <property type="protein sequence ID" value="RVU43359.1"/>
    <property type="molecule type" value="Genomic_DNA"/>
</dbReference>
<proteinExistence type="inferred from homology"/>
<dbReference type="InterPro" id="IPR052345">
    <property type="entry name" value="Rad_response_metalloprotease"/>
</dbReference>
<keyword evidence="4" id="KW-1185">Reference proteome</keyword>
<dbReference type="InterPro" id="IPR010982">
    <property type="entry name" value="Lambda_DNA-bd_dom_sf"/>
</dbReference>
<evidence type="ECO:0000313" key="3">
    <source>
        <dbReference type="EMBL" id="RVU43359.1"/>
    </source>
</evidence>
<dbReference type="AlphaFoldDB" id="A0A437R9A6"/>
<dbReference type="PANTHER" id="PTHR43236:SF1">
    <property type="entry name" value="BLL7220 PROTEIN"/>
    <property type="match status" value="1"/>
</dbReference>
<reference evidence="3 4" key="1">
    <citation type="submission" date="2019-01" db="EMBL/GenBank/DDBJ databases">
        <authorList>
            <person name="Chen W.-M."/>
        </authorList>
    </citation>
    <scope>NUCLEOTIDE SEQUENCE [LARGE SCALE GENOMIC DNA]</scope>
    <source>
        <strain evidence="3 4">KYPY4</strain>
    </source>
</reference>
<sequence>MTMGIRDLQPARLEQALAARSLTKGQLASLVGVSASTVTKWCKGDQSPEAETFERIASVLNLQAEWLTRPVLKAIATPLYRKNSSALKAGLAKLGARTEWGQEVATRLAEHVDYPDLNLPERSFTEPDQIRKSDIEEAAEECRDLWQLGRAPVQDLMLAAEGAGIIVFREETDVAVVEGLSSWSRELEGRPLVHLSADKANGFRSRFDLAHEIGHLILHKHVEQRVDDKVRYNLMERQAHQFAGALLLPAQTFANDVRVPINLDNLLSLKQRWGASVGAMLMRLHFLGLLNDDEKLVLFKRRSARWGAKAEPGDDGWVPERPRLLKRTVDLLVRESVLPVDRVAPFLGFSTNDVVQLCGLEATYFSAPGRVVELATLRSARTPSETGDESAPSMRAAAVLAFEAGRRR</sequence>
<accession>A0A437R9A6</accession>
<dbReference type="InterPro" id="IPR010359">
    <property type="entry name" value="IrrE_HExxH"/>
</dbReference>
<comment type="caution">
    <text evidence="3">The sequence shown here is derived from an EMBL/GenBank/DDBJ whole genome shotgun (WGS) entry which is preliminary data.</text>
</comment>
<dbReference type="Proteomes" id="UP000285575">
    <property type="component" value="Unassembled WGS sequence"/>
</dbReference>
<comment type="similarity">
    <text evidence="1">Belongs to the short-chain fatty acyl-CoA assimilation regulator (ScfR) family.</text>
</comment>
<dbReference type="InterPro" id="IPR001387">
    <property type="entry name" value="Cro/C1-type_HTH"/>
</dbReference>
<evidence type="ECO:0000313" key="4">
    <source>
        <dbReference type="Proteomes" id="UP000285575"/>
    </source>
</evidence>
<dbReference type="Gene3D" id="1.10.10.2910">
    <property type="match status" value="1"/>
</dbReference>
<evidence type="ECO:0000259" key="2">
    <source>
        <dbReference type="PROSITE" id="PS50943"/>
    </source>
</evidence>
<feature type="domain" description="HTH cro/C1-type" evidence="2">
    <location>
        <begin position="13"/>
        <end position="67"/>
    </location>
</feature>
<dbReference type="OrthoDB" id="9794834at2"/>
<organism evidence="3 4">
    <name type="scientific">Rubrivivax rivuli</name>
    <dbReference type="NCBI Taxonomy" id="1862385"/>
    <lineage>
        <taxon>Bacteria</taxon>
        <taxon>Pseudomonadati</taxon>
        <taxon>Pseudomonadota</taxon>
        <taxon>Betaproteobacteria</taxon>
        <taxon>Burkholderiales</taxon>
        <taxon>Sphaerotilaceae</taxon>
        <taxon>Rubrivivax</taxon>
    </lineage>
</organism>
<dbReference type="PANTHER" id="PTHR43236">
    <property type="entry name" value="ANTITOXIN HIGA1"/>
    <property type="match status" value="1"/>
</dbReference>
<dbReference type="Pfam" id="PF06114">
    <property type="entry name" value="Peptidase_M78"/>
    <property type="match status" value="1"/>
</dbReference>
<dbReference type="SMART" id="SM00530">
    <property type="entry name" value="HTH_XRE"/>
    <property type="match status" value="1"/>
</dbReference>
<dbReference type="SUPFAM" id="SSF47413">
    <property type="entry name" value="lambda repressor-like DNA-binding domains"/>
    <property type="match status" value="1"/>
</dbReference>
<dbReference type="Pfam" id="PF01381">
    <property type="entry name" value="HTH_3"/>
    <property type="match status" value="1"/>
</dbReference>
<dbReference type="CDD" id="cd00093">
    <property type="entry name" value="HTH_XRE"/>
    <property type="match status" value="1"/>
</dbReference>
<dbReference type="Gene3D" id="1.10.260.40">
    <property type="entry name" value="lambda repressor-like DNA-binding domains"/>
    <property type="match status" value="1"/>
</dbReference>
<gene>
    <name evidence="3" type="ORF">EOE66_20665</name>
</gene>
<dbReference type="GO" id="GO:0003677">
    <property type="term" value="F:DNA binding"/>
    <property type="evidence" value="ECO:0007669"/>
    <property type="project" value="InterPro"/>
</dbReference>
<protein>
    <submittedName>
        <fullName evidence="3">ImmA/IrrE family metallo-endopeptidase</fullName>
    </submittedName>
</protein>
<evidence type="ECO:0000256" key="1">
    <source>
        <dbReference type="ARBA" id="ARBA00007227"/>
    </source>
</evidence>
<name>A0A437R9A6_9BURK</name>